<evidence type="ECO:0000313" key="8">
    <source>
        <dbReference type="EMBL" id="GGR79977.1"/>
    </source>
</evidence>
<gene>
    <name evidence="8" type="ORF">GCM10008960_03550</name>
</gene>
<feature type="transmembrane region" description="Helical" evidence="6">
    <location>
        <begin position="39"/>
        <end position="57"/>
    </location>
</feature>
<comment type="caution">
    <text evidence="8">The sequence shown here is derived from an EMBL/GenBank/DDBJ whole genome shotgun (WGS) entry which is preliminary data.</text>
</comment>
<feature type="transmembrane region" description="Helical" evidence="6">
    <location>
        <begin position="162"/>
        <end position="181"/>
    </location>
</feature>
<dbReference type="InterPro" id="IPR011620">
    <property type="entry name" value="Sig_transdc_His_kinase_LytS_TM"/>
</dbReference>
<sequence length="369" mass="40568">MIPLLRELFFNLCLLISLHYVLRFTFRSWPIARRGWSHTLRLAAFAAAALILLLFPAHVAPGVVVDLRAVPVAFVTLQFGPLAGLLVALPTMGYRVWLGGIGLYAALPSLLGVILVTSLLRRHLPVMGPLFWRSWPGVIAIFLINGLPLLALPDGLDLFTQAYPLLLVSNVLGALAGWGILSERFHMLRLTSQWRSAALTDPLTTLGNRRQFDQDLDAMGPGDALLLVDIDHFKRVNDTFGHRAGDEVLQEVARLLEREGRGRDRAYRYGGEEFAVILRDVTGDGLSRVAERLRTSVAATPMRATGQHLTVSVGGAAWAPLPTRQLTERADEALYAAKHGGRNQVRVWGIWLPSRAQETGQPPPSPLQG</sequence>
<evidence type="ECO:0000256" key="6">
    <source>
        <dbReference type="SAM" id="Phobius"/>
    </source>
</evidence>
<organism evidence="8 9">
    <name type="scientific">Deinococcus sedimenti</name>
    <dbReference type="NCBI Taxonomy" id="1867090"/>
    <lineage>
        <taxon>Bacteria</taxon>
        <taxon>Thermotogati</taxon>
        <taxon>Deinococcota</taxon>
        <taxon>Deinococci</taxon>
        <taxon>Deinococcales</taxon>
        <taxon>Deinococcaceae</taxon>
        <taxon>Deinococcus</taxon>
    </lineage>
</organism>
<keyword evidence="4 6" id="KW-1133">Transmembrane helix</keyword>
<feature type="transmembrane region" description="Helical" evidence="6">
    <location>
        <begin position="101"/>
        <end position="120"/>
    </location>
</feature>
<dbReference type="NCBIfam" id="TIGR00254">
    <property type="entry name" value="GGDEF"/>
    <property type="match status" value="1"/>
</dbReference>
<feature type="domain" description="GGDEF" evidence="7">
    <location>
        <begin position="221"/>
        <end position="350"/>
    </location>
</feature>
<dbReference type="PANTHER" id="PTHR45138:SF9">
    <property type="entry name" value="DIGUANYLATE CYCLASE DGCM-RELATED"/>
    <property type="match status" value="1"/>
</dbReference>
<comment type="subcellular location">
    <subcellularLocation>
        <location evidence="1">Cell membrane</location>
        <topology evidence="1">Multi-pass membrane protein</topology>
    </subcellularLocation>
</comment>
<dbReference type="CDD" id="cd01949">
    <property type="entry name" value="GGDEF"/>
    <property type="match status" value="1"/>
</dbReference>
<dbReference type="InterPro" id="IPR043128">
    <property type="entry name" value="Rev_trsase/Diguanyl_cyclase"/>
</dbReference>
<evidence type="ECO:0000259" key="7">
    <source>
        <dbReference type="PROSITE" id="PS50887"/>
    </source>
</evidence>
<name>A0ABQ2S1P4_9DEIO</name>
<keyword evidence="2" id="KW-1003">Cell membrane</keyword>
<evidence type="ECO:0000313" key="9">
    <source>
        <dbReference type="Proteomes" id="UP000644548"/>
    </source>
</evidence>
<feature type="transmembrane region" description="Helical" evidence="6">
    <location>
        <begin position="69"/>
        <end position="89"/>
    </location>
</feature>
<protein>
    <submittedName>
        <fullName evidence="8">GGDEF domain-containing protein</fullName>
    </submittedName>
</protein>
<dbReference type="Gene3D" id="3.30.70.270">
    <property type="match status" value="1"/>
</dbReference>
<dbReference type="RefSeq" id="WP_189071433.1">
    <property type="nucleotide sequence ID" value="NZ_BMQN01000001.1"/>
</dbReference>
<accession>A0ABQ2S1P4</accession>
<keyword evidence="9" id="KW-1185">Reference proteome</keyword>
<evidence type="ECO:0000256" key="5">
    <source>
        <dbReference type="ARBA" id="ARBA00023136"/>
    </source>
</evidence>
<dbReference type="PROSITE" id="PS50887">
    <property type="entry name" value="GGDEF"/>
    <property type="match status" value="1"/>
</dbReference>
<proteinExistence type="predicted"/>
<dbReference type="PANTHER" id="PTHR45138">
    <property type="entry name" value="REGULATORY COMPONENTS OF SENSORY TRANSDUCTION SYSTEM"/>
    <property type="match status" value="1"/>
</dbReference>
<dbReference type="InterPro" id="IPR000160">
    <property type="entry name" value="GGDEF_dom"/>
</dbReference>
<evidence type="ECO:0000256" key="4">
    <source>
        <dbReference type="ARBA" id="ARBA00022989"/>
    </source>
</evidence>
<keyword evidence="3 6" id="KW-0812">Transmembrane</keyword>
<dbReference type="SUPFAM" id="SSF55073">
    <property type="entry name" value="Nucleotide cyclase"/>
    <property type="match status" value="1"/>
</dbReference>
<dbReference type="InterPro" id="IPR050469">
    <property type="entry name" value="Diguanylate_Cyclase"/>
</dbReference>
<feature type="transmembrane region" description="Helical" evidence="6">
    <location>
        <begin position="132"/>
        <end position="150"/>
    </location>
</feature>
<evidence type="ECO:0000256" key="1">
    <source>
        <dbReference type="ARBA" id="ARBA00004651"/>
    </source>
</evidence>
<dbReference type="Pfam" id="PF07694">
    <property type="entry name" value="5TM-5TMR_LYT"/>
    <property type="match status" value="1"/>
</dbReference>
<dbReference type="Pfam" id="PF00990">
    <property type="entry name" value="GGDEF"/>
    <property type="match status" value="1"/>
</dbReference>
<reference evidence="9" key="1">
    <citation type="journal article" date="2019" name="Int. J. Syst. Evol. Microbiol.">
        <title>The Global Catalogue of Microorganisms (GCM) 10K type strain sequencing project: providing services to taxonomists for standard genome sequencing and annotation.</title>
        <authorList>
            <consortium name="The Broad Institute Genomics Platform"/>
            <consortium name="The Broad Institute Genome Sequencing Center for Infectious Disease"/>
            <person name="Wu L."/>
            <person name="Ma J."/>
        </authorList>
    </citation>
    <scope>NUCLEOTIDE SEQUENCE [LARGE SCALE GENOMIC DNA]</scope>
    <source>
        <strain evidence="9">JCM 31405</strain>
    </source>
</reference>
<keyword evidence="5 6" id="KW-0472">Membrane</keyword>
<dbReference type="SMART" id="SM00267">
    <property type="entry name" value="GGDEF"/>
    <property type="match status" value="1"/>
</dbReference>
<dbReference type="Proteomes" id="UP000644548">
    <property type="component" value="Unassembled WGS sequence"/>
</dbReference>
<dbReference type="InterPro" id="IPR029787">
    <property type="entry name" value="Nucleotide_cyclase"/>
</dbReference>
<evidence type="ECO:0000256" key="3">
    <source>
        <dbReference type="ARBA" id="ARBA00022692"/>
    </source>
</evidence>
<evidence type="ECO:0000256" key="2">
    <source>
        <dbReference type="ARBA" id="ARBA00022475"/>
    </source>
</evidence>
<dbReference type="EMBL" id="BMQN01000001">
    <property type="protein sequence ID" value="GGR79977.1"/>
    <property type="molecule type" value="Genomic_DNA"/>
</dbReference>